<keyword evidence="1" id="KW-1133">Transmembrane helix</keyword>
<dbReference type="SMART" id="SM00855">
    <property type="entry name" value="PGAM"/>
    <property type="match status" value="1"/>
</dbReference>
<dbReference type="InterPro" id="IPR013078">
    <property type="entry name" value="His_Pase_superF_clade-1"/>
</dbReference>
<dbReference type="Pfam" id="PF00300">
    <property type="entry name" value="His_Phos_1"/>
    <property type="match status" value="1"/>
</dbReference>
<dbReference type="AlphaFoldDB" id="A0A7S1L1L2"/>
<dbReference type="PANTHER" id="PTHR48100">
    <property type="entry name" value="BROAD-SPECIFICITY PHOSPHATASE YOR283W-RELATED"/>
    <property type="match status" value="1"/>
</dbReference>
<keyword evidence="1" id="KW-0472">Membrane</keyword>
<keyword evidence="1" id="KW-0812">Transmembrane</keyword>
<dbReference type="GO" id="GO:0005829">
    <property type="term" value="C:cytosol"/>
    <property type="evidence" value="ECO:0007669"/>
    <property type="project" value="TreeGrafter"/>
</dbReference>
<organism evidence="2">
    <name type="scientific">Neobodo designis</name>
    <name type="common">Flagellated protozoan</name>
    <name type="synonym">Bodo designis</name>
    <dbReference type="NCBI Taxonomy" id="312471"/>
    <lineage>
        <taxon>Eukaryota</taxon>
        <taxon>Discoba</taxon>
        <taxon>Euglenozoa</taxon>
        <taxon>Kinetoplastea</taxon>
        <taxon>Metakinetoplastina</taxon>
        <taxon>Neobodonida</taxon>
        <taxon>Neobodo</taxon>
    </lineage>
</organism>
<dbReference type="PANTHER" id="PTHR48100:SF33">
    <property type="entry name" value="PEPTIDASE S54 RHOMBOID DOMAIN-CONTAINING PROTEIN"/>
    <property type="match status" value="1"/>
</dbReference>
<dbReference type="InterPro" id="IPR050275">
    <property type="entry name" value="PGM_Phosphatase"/>
</dbReference>
<dbReference type="Gene3D" id="3.40.50.1240">
    <property type="entry name" value="Phosphoglycerate mutase-like"/>
    <property type="match status" value="1"/>
</dbReference>
<dbReference type="GO" id="GO:0016791">
    <property type="term" value="F:phosphatase activity"/>
    <property type="evidence" value="ECO:0007669"/>
    <property type="project" value="TreeGrafter"/>
</dbReference>
<protein>
    <submittedName>
        <fullName evidence="2">Uncharacterized protein</fullName>
    </submittedName>
</protein>
<accession>A0A7S1L1L2</accession>
<dbReference type="CDD" id="cd07067">
    <property type="entry name" value="HP_PGM_like"/>
    <property type="match status" value="1"/>
</dbReference>
<name>A0A7S1L1L2_NEODS</name>
<feature type="transmembrane region" description="Helical" evidence="1">
    <location>
        <begin position="6"/>
        <end position="30"/>
    </location>
</feature>
<dbReference type="SUPFAM" id="SSF53254">
    <property type="entry name" value="Phosphoglycerate mutase-like"/>
    <property type="match status" value="1"/>
</dbReference>
<dbReference type="EMBL" id="HBGF01003186">
    <property type="protein sequence ID" value="CAD9091770.1"/>
    <property type="molecule type" value="Transcribed_RNA"/>
</dbReference>
<evidence type="ECO:0000256" key="1">
    <source>
        <dbReference type="SAM" id="Phobius"/>
    </source>
</evidence>
<proteinExistence type="predicted"/>
<evidence type="ECO:0000313" key="2">
    <source>
        <dbReference type="EMBL" id="CAD9091770.1"/>
    </source>
</evidence>
<sequence>MVDAWMVALTVVAGIVAVFTPIPGNIFVAWRWAIKCAFFLVTCKDVKKPKTPPAPLKRTRNRRVRVVFIRHGESIWNALFNRFGVAWPFRAVRYLIEGALLFVGNRHDSVIIDSPLSPKGEQQAAELATFVKSPSGRNAIPFDAQSSVVVSSNLRRAMGTALAGLDARLRANRGEKITIDSSLQEGSRNADAQSFMVAKYRLVDSPVLGYQSAVELGQVFDPSLSLGNKSRSSNVYQRMDAFAARVFGEGPDGHPTLPGGSPSTVIAVGHSLWFRNFFGRYLPASSQHIAKKKKMKNCAVVSFDLVVDGNGAISVDESSIVANHLGFAS</sequence>
<gene>
    <name evidence="2" type="ORF">NDES1114_LOCUS2203</name>
</gene>
<reference evidence="2" key="1">
    <citation type="submission" date="2021-01" db="EMBL/GenBank/DDBJ databases">
        <authorList>
            <person name="Corre E."/>
            <person name="Pelletier E."/>
            <person name="Niang G."/>
            <person name="Scheremetjew M."/>
            <person name="Finn R."/>
            <person name="Kale V."/>
            <person name="Holt S."/>
            <person name="Cochrane G."/>
            <person name="Meng A."/>
            <person name="Brown T."/>
            <person name="Cohen L."/>
        </authorList>
    </citation>
    <scope>NUCLEOTIDE SEQUENCE</scope>
    <source>
        <strain evidence="2">CCAP 1951/1</strain>
    </source>
</reference>
<dbReference type="InterPro" id="IPR029033">
    <property type="entry name" value="His_PPase_superfam"/>
</dbReference>